<name>A0A7R9P8P9_TIMCA</name>
<dbReference type="InterPro" id="IPR052441">
    <property type="entry name" value="Armadillo-Ser/Thr_Kinase"/>
</dbReference>
<dbReference type="AlphaFoldDB" id="A0A7R9P8P9"/>
<dbReference type="PANTHER" id="PTHR46618">
    <property type="entry name" value="ARMADILLO REPEAT-CONTAINING PROTEIN 3"/>
    <property type="match status" value="1"/>
</dbReference>
<keyword evidence="1" id="KW-0677">Repeat</keyword>
<dbReference type="SUPFAM" id="SSF48371">
    <property type="entry name" value="ARM repeat"/>
    <property type="match status" value="1"/>
</dbReference>
<proteinExistence type="predicted"/>
<sequence length="135" mass="15252">MADSKIKIKPSAKKREDRFAITKVTFDPLQVEIKTADTVVLLLKSDEEQVVLRAVAALDKFVSKSADNLQSLYEMTSIIDTLLPLTSHSQLYIRRFSLKILAQMCALKPAREKLLENLENLPYFVQVLTKVTASL</sequence>
<dbReference type="PANTHER" id="PTHR46618:SF1">
    <property type="entry name" value="ARMADILLO REPEAT-CONTAINING PROTEIN 3"/>
    <property type="match status" value="1"/>
</dbReference>
<evidence type="ECO:0000256" key="1">
    <source>
        <dbReference type="ARBA" id="ARBA00022737"/>
    </source>
</evidence>
<reference evidence="2" key="1">
    <citation type="submission" date="2020-11" db="EMBL/GenBank/DDBJ databases">
        <authorList>
            <person name="Tran Van P."/>
        </authorList>
    </citation>
    <scope>NUCLEOTIDE SEQUENCE</scope>
</reference>
<organism evidence="2">
    <name type="scientific">Timema californicum</name>
    <name type="common">California timema</name>
    <name type="synonym">Walking stick</name>
    <dbReference type="NCBI Taxonomy" id="61474"/>
    <lineage>
        <taxon>Eukaryota</taxon>
        <taxon>Metazoa</taxon>
        <taxon>Ecdysozoa</taxon>
        <taxon>Arthropoda</taxon>
        <taxon>Hexapoda</taxon>
        <taxon>Insecta</taxon>
        <taxon>Pterygota</taxon>
        <taxon>Neoptera</taxon>
        <taxon>Polyneoptera</taxon>
        <taxon>Phasmatodea</taxon>
        <taxon>Timematodea</taxon>
        <taxon>Timematoidea</taxon>
        <taxon>Timematidae</taxon>
        <taxon>Timema</taxon>
    </lineage>
</organism>
<gene>
    <name evidence="2" type="ORF">TCMB3V08_LOCUS6729</name>
</gene>
<dbReference type="InterPro" id="IPR016024">
    <property type="entry name" value="ARM-type_fold"/>
</dbReference>
<dbReference type="EMBL" id="OE182099">
    <property type="protein sequence ID" value="CAD7574109.1"/>
    <property type="molecule type" value="Genomic_DNA"/>
</dbReference>
<protein>
    <submittedName>
        <fullName evidence="2">(California timema) hypothetical protein</fullName>
    </submittedName>
</protein>
<evidence type="ECO:0000313" key="2">
    <source>
        <dbReference type="EMBL" id="CAD7574109.1"/>
    </source>
</evidence>
<accession>A0A7R9P8P9</accession>
<dbReference type="InterPro" id="IPR011989">
    <property type="entry name" value="ARM-like"/>
</dbReference>
<dbReference type="Gene3D" id="1.25.10.10">
    <property type="entry name" value="Leucine-rich Repeat Variant"/>
    <property type="match status" value="1"/>
</dbReference>